<evidence type="ECO:0000313" key="1">
    <source>
        <dbReference type="EMBL" id="CAD9357512.1"/>
    </source>
</evidence>
<reference evidence="1" key="1">
    <citation type="submission" date="2021-01" db="EMBL/GenBank/DDBJ databases">
        <authorList>
            <person name="Corre E."/>
            <person name="Pelletier E."/>
            <person name="Niang G."/>
            <person name="Scheremetjew M."/>
            <person name="Finn R."/>
            <person name="Kale V."/>
            <person name="Holt S."/>
            <person name="Cochrane G."/>
            <person name="Meng A."/>
            <person name="Brown T."/>
            <person name="Cohen L."/>
        </authorList>
    </citation>
    <scope>NUCLEOTIDE SEQUENCE</scope>
    <source>
        <strain evidence="1">Grunow 1884</strain>
    </source>
</reference>
<dbReference type="EMBL" id="HBGO01032918">
    <property type="protein sequence ID" value="CAD9357512.1"/>
    <property type="molecule type" value="Transcribed_RNA"/>
</dbReference>
<name>A0A7S2A5G3_TRICV</name>
<organism evidence="1">
    <name type="scientific">Trieres chinensis</name>
    <name type="common">Marine centric diatom</name>
    <name type="synonym">Odontella sinensis</name>
    <dbReference type="NCBI Taxonomy" id="1514140"/>
    <lineage>
        <taxon>Eukaryota</taxon>
        <taxon>Sar</taxon>
        <taxon>Stramenopiles</taxon>
        <taxon>Ochrophyta</taxon>
        <taxon>Bacillariophyta</taxon>
        <taxon>Mediophyceae</taxon>
        <taxon>Biddulphiophycidae</taxon>
        <taxon>Eupodiscales</taxon>
        <taxon>Parodontellaceae</taxon>
        <taxon>Trieres</taxon>
    </lineage>
</organism>
<gene>
    <name evidence="1" type="ORF">OSIN01602_LOCUS18980</name>
</gene>
<proteinExistence type="predicted"/>
<dbReference type="AlphaFoldDB" id="A0A7S2A5G3"/>
<protein>
    <submittedName>
        <fullName evidence="1">Uncharacterized protein</fullName>
    </submittedName>
</protein>
<accession>A0A7S2A5G3</accession>
<sequence>MRPAPLDQTYEHVNEAGVKVVSTRGSSDAYDCQGVTRVYGARGALLYEMDELFVGRQKVSVSPDGKLLVIDGSIYFGDTFLRAQDIDPDEVLTRVYLNGTLHKEVRYTSDLSGPSLSNLPALGGGWIRRNCPLSVCWEQNVLKYTFPENDVKEVPLR</sequence>